<keyword evidence="1" id="KW-0812">Transmembrane</keyword>
<organism evidence="2 3">
    <name type="scientific">Hwanghaeella grinnelliae</name>
    <dbReference type="NCBI Taxonomy" id="2500179"/>
    <lineage>
        <taxon>Bacteria</taxon>
        <taxon>Pseudomonadati</taxon>
        <taxon>Pseudomonadota</taxon>
        <taxon>Alphaproteobacteria</taxon>
        <taxon>Rhodospirillales</taxon>
        <taxon>Rhodospirillaceae</taxon>
        <taxon>Hwanghaeella</taxon>
    </lineage>
</organism>
<dbReference type="Proteomes" id="UP000287447">
    <property type="component" value="Unassembled WGS sequence"/>
</dbReference>
<dbReference type="EMBL" id="SADE01000001">
    <property type="protein sequence ID" value="RVU38565.1"/>
    <property type="molecule type" value="Genomic_DNA"/>
</dbReference>
<protein>
    <submittedName>
        <fullName evidence="2">Uncharacterized protein</fullName>
    </submittedName>
</protein>
<feature type="transmembrane region" description="Helical" evidence="1">
    <location>
        <begin position="97"/>
        <end position="114"/>
    </location>
</feature>
<comment type="caution">
    <text evidence="2">The sequence shown here is derived from an EMBL/GenBank/DDBJ whole genome shotgun (WGS) entry which is preliminary data.</text>
</comment>
<keyword evidence="1" id="KW-0472">Membrane</keyword>
<dbReference type="RefSeq" id="WP_127763937.1">
    <property type="nucleotide sequence ID" value="NZ_SADE01000001.1"/>
</dbReference>
<name>A0A3S2VRB6_9PROT</name>
<sequence>MPPQNQTHWSGQTHNAEFLAHYAIVPYMGGGYCYLPNYVGTRGFALTESQCNALVSIFLAKEGKSGRILSNLLLGAVFILLMIILPRVVEFYMGTKSPSFIAILGVFAGVVWLSNHRKNKRFLDVVPDAIRCRHGRPWRYFILRLVTQDALWALGLKAVGFLLMGLCFIVFAIAGAVDDSMRNSSWAFALFTLAPIGLGCWATVSALLFGLRFRMKNGRLFTAYDLPQISPVTGKCVPPM</sequence>
<feature type="transmembrane region" description="Helical" evidence="1">
    <location>
        <begin position="68"/>
        <end position="85"/>
    </location>
</feature>
<dbReference type="AlphaFoldDB" id="A0A3S2VRB6"/>
<evidence type="ECO:0000256" key="1">
    <source>
        <dbReference type="SAM" id="Phobius"/>
    </source>
</evidence>
<feature type="transmembrane region" description="Helical" evidence="1">
    <location>
        <begin position="186"/>
        <end position="211"/>
    </location>
</feature>
<feature type="transmembrane region" description="Helical" evidence="1">
    <location>
        <begin position="150"/>
        <end position="174"/>
    </location>
</feature>
<evidence type="ECO:0000313" key="3">
    <source>
        <dbReference type="Proteomes" id="UP000287447"/>
    </source>
</evidence>
<keyword evidence="1" id="KW-1133">Transmembrane helix</keyword>
<gene>
    <name evidence="2" type="ORF">EOI86_04595</name>
</gene>
<accession>A0A3S2VRB6</accession>
<reference evidence="3" key="1">
    <citation type="submission" date="2019-01" db="EMBL/GenBank/DDBJ databases">
        <title>Gri0909 isolated from a small marine red alga.</title>
        <authorList>
            <person name="Kim J."/>
            <person name="Jeong S.E."/>
            <person name="Jeon C.O."/>
        </authorList>
    </citation>
    <scope>NUCLEOTIDE SEQUENCE [LARGE SCALE GENOMIC DNA]</scope>
    <source>
        <strain evidence="3">Gri0909</strain>
    </source>
</reference>
<evidence type="ECO:0000313" key="2">
    <source>
        <dbReference type="EMBL" id="RVU38565.1"/>
    </source>
</evidence>
<keyword evidence="3" id="KW-1185">Reference proteome</keyword>
<proteinExistence type="predicted"/>